<comment type="subcellular location">
    <subcellularLocation>
        <location evidence="1">Periplasm</location>
    </subcellularLocation>
</comment>
<dbReference type="Gene3D" id="3.40.190.10">
    <property type="entry name" value="Periplasmic binding protein-like II"/>
    <property type="match status" value="1"/>
</dbReference>
<keyword evidence="6" id="KW-1185">Reference proteome</keyword>
<dbReference type="InterPro" id="IPR000914">
    <property type="entry name" value="SBP_5_dom"/>
</dbReference>
<dbReference type="AlphaFoldDB" id="A0A1M5J2N6"/>
<evidence type="ECO:0000259" key="4">
    <source>
        <dbReference type="Pfam" id="PF00496"/>
    </source>
</evidence>
<dbReference type="PANTHER" id="PTHR30290">
    <property type="entry name" value="PERIPLASMIC BINDING COMPONENT OF ABC TRANSPORTER"/>
    <property type="match status" value="1"/>
</dbReference>
<gene>
    <name evidence="5" type="ORF">SAMN02745157_4077</name>
</gene>
<feature type="domain" description="Solute-binding protein family 5" evidence="4">
    <location>
        <begin position="81"/>
        <end position="439"/>
    </location>
</feature>
<dbReference type="PIRSF" id="PIRSF002741">
    <property type="entry name" value="MppA"/>
    <property type="match status" value="1"/>
</dbReference>
<reference evidence="5 6" key="1">
    <citation type="submission" date="2016-11" db="EMBL/GenBank/DDBJ databases">
        <authorList>
            <person name="Jaros S."/>
            <person name="Januszkiewicz K."/>
            <person name="Wedrychowicz H."/>
        </authorList>
    </citation>
    <scope>NUCLEOTIDE SEQUENCE [LARGE SCALE GENOMIC DNA]</scope>
    <source>
        <strain evidence="5 6">DSM 19436</strain>
    </source>
</reference>
<dbReference type="GO" id="GO:0015833">
    <property type="term" value="P:peptide transport"/>
    <property type="evidence" value="ECO:0007669"/>
    <property type="project" value="TreeGrafter"/>
</dbReference>
<dbReference type="SUPFAM" id="SSF53850">
    <property type="entry name" value="Periplasmic binding protein-like II"/>
    <property type="match status" value="1"/>
</dbReference>
<keyword evidence="3" id="KW-0732">Signal</keyword>
<dbReference type="OrthoDB" id="9803988at2"/>
<evidence type="ECO:0000256" key="2">
    <source>
        <dbReference type="ARBA" id="ARBA00005695"/>
    </source>
</evidence>
<dbReference type="RefSeq" id="WP_084527654.1">
    <property type="nucleotide sequence ID" value="NZ_FQUP01000004.1"/>
</dbReference>
<dbReference type="CDD" id="cd08512">
    <property type="entry name" value="PBP2_NikA_DppA_OppA_like_7"/>
    <property type="match status" value="1"/>
</dbReference>
<evidence type="ECO:0000313" key="5">
    <source>
        <dbReference type="EMBL" id="SHG34605.1"/>
    </source>
</evidence>
<dbReference type="Gene3D" id="3.10.105.10">
    <property type="entry name" value="Dipeptide-binding Protein, Domain 3"/>
    <property type="match status" value="1"/>
</dbReference>
<evidence type="ECO:0000313" key="6">
    <source>
        <dbReference type="Proteomes" id="UP000184485"/>
    </source>
</evidence>
<dbReference type="InterPro" id="IPR039424">
    <property type="entry name" value="SBP_5"/>
</dbReference>
<dbReference type="EMBL" id="FQUP01000004">
    <property type="protein sequence ID" value="SHG34605.1"/>
    <property type="molecule type" value="Genomic_DNA"/>
</dbReference>
<dbReference type="InterPro" id="IPR030678">
    <property type="entry name" value="Peptide/Ni-bd"/>
</dbReference>
<evidence type="ECO:0000256" key="3">
    <source>
        <dbReference type="SAM" id="SignalP"/>
    </source>
</evidence>
<feature type="signal peptide" evidence="3">
    <location>
        <begin position="1"/>
        <end position="32"/>
    </location>
</feature>
<accession>A0A1M5J2N6</accession>
<name>A0A1M5J2N6_9HYPH</name>
<evidence type="ECO:0000256" key="1">
    <source>
        <dbReference type="ARBA" id="ARBA00004418"/>
    </source>
</evidence>
<protein>
    <submittedName>
        <fullName evidence="5">Peptide/nickel transport system substrate-binding protein</fullName>
    </submittedName>
</protein>
<dbReference type="GO" id="GO:1904680">
    <property type="term" value="F:peptide transmembrane transporter activity"/>
    <property type="evidence" value="ECO:0007669"/>
    <property type="project" value="TreeGrafter"/>
</dbReference>
<dbReference type="Proteomes" id="UP000184485">
    <property type="component" value="Unassembled WGS sequence"/>
</dbReference>
<dbReference type="GO" id="GO:0030288">
    <property type="term" value="C:outer membrane-bounded periplasmic space"/>
    <property type="evidence" value="ECO:0007669"/>
    <property type="project" value="UniProtKB-ARBA"/>
</dbReference>
<proteinExistence type="inferred from homology"/>
<comment type="similarity">
    <text evidence="2">Belongs to the bacterial solute-binding protein 5 family.</text>
</comment>
<sequence>MMHVRRVSGLLSLGMAAALASSALMPIGRAMAQDAGTLVVDTAFQLKTADPAREFEPTANLVLHPVYETLVTFTGSDLTKVVPSLSALPVITPDAKSFTFQLNPAAKFSDGSPVTADDVIFSLNRVKNVKGSPSFLLDGVTVTKGAKDGEIVLTTEQPDPGLPFKLANPAVGIVNAKVVKANQGSADEGADKTDRADSYLATASAGSGPYLLEKFDMAAEVVLKKNDAYWGEKPKYDQIVVRNVETSAQQMNVMRGDSQIALDLRPDQLDAIKDAAYTISVPSADVVFMFTNSNADVSPVAANPDFQTAVRLAIDYDGIVNIAGEGAVRPGSIIPTMFAGSLPTSEGPKRDVEAAKAALAKSGIKDPTIELTYVSDITKNGVSFADVAAKMQADLKEAGITATLKPSPVSTFLDDYRAGTLPFTIVWWGPDFPDPSDYLLFGPGEKVGLRAGWKAGSSPEITEIAKKAAVEIDQTTRTKLYDEWQKKLNAEGPFTGLFQPAFSMASSKTLEPVEYNAMWTIDLTAISPAKK</sequence>
<organism evidence="5 6">
    <name type="scientific">Kaistia soli DSM 19436</name>
    <dbReference type="NCBI Taxonomy" id="1122133"/>
    <lineage>
        <taxon>Bacteria</taxon>
        <taxon>Pseudomonadati</taxon>
        <taxon>Pseudomonadota</taxon>
        <taxon>Alphaproteobacteria</taxon>
        <taxon>Hyphomicrobiales</taxon>
        <taxon>Kaistiaceae</taxon>
        <taxon>Kaistia</taxon>
    </lineage>
</organism>
<dbReference type="Pfam" id="PF00496">
    <property type="entry name" value="SBP_bac_5"/>
    <property type="match status" value="1"/>
</dbReference>
<dbReference type="STRING" id="1122133.SAMN02745157_4077"/>
<feature type="chain" id="PRO_5012635364" evidence="3">
    <location>
        <begin position="33"/>
        <end position="531"/>
    </location>
</feature>
<dbReference type="GO" id="GO:0043190">
    <property type="term" value="C:ATP-binding cassette (ABC) transporter complex"/>
    <property type="evidence" value="ECO:0007669"/>
    <property type="project" value="InterPro"/>
</dbReference>